<protein>
    <submittedName>
        <fullName evidence="1">Uncharacterized protein</fullName>
    </submittedName>
</protein>
<reference evidence="1 2" key="1">
    <citation type="journal article" date="2009" name="Nature">
        <title>The Sorghum bicolor genome and the diversification of grasses.</title>
        <authorList>
            <person name="Paterson A.H."/>
            <person name="Bowers J.E."/>
            <person name="Bruggmann R."/>
            <person name="Dubchak I."/>
            <person name="Grimwood J."/>
            <person name="Gundlach H."/>
            <person name="Haberer G."/>
            <person name="Hellsten U."/>
            <person name="Mitros T."/>
            <person name="Poliakov A."/>
            <person name="Schmutz J."/>
            <person name="Spannagl M."/>
            <person name="Tang H."/>
            <person name="Wang X."/>
            <person name="Wicker T."/>
            <person name="Bharti A.K."/>
            <person name="Chapman J."/>
            <person name="Feltus F.A."/>
            <person name="Gowik U."/>
            <person name="Grigoriev I.V."/>
            <person name="Lyons E."/>
            <person name="Maher C.A."/>
            <person name="Martis M."/>
            <person name="Narechania A."/>
            <person name="Otillar R.P."/>
            <person name="Penning B.W."/>
            <person name="Salamov A.A."/>
            <person name="Wang Y."/>
            <person name="Zhang L."/>
            <person name="Carpita N.C."/>
            <person name="Freeling M."/>
            <person name="Gingle A.R."/>
            <person name="Hash C.T."/>
            <person name="Keller B."/>
            <person name="Klein P."/>
            <person name="Kresovich S."/>
            <person name="McCann M.C."/>
            <person name="Ming R."/>
            <person name="Peterson D.G."/>
            <person name="Mehboob-ur-Rahman"/>
            <person name="Ware D."/>
            <person name="Westhoff P."/>
            <person name="Mayer K.F."/>
            <person name="Messing J."/>
            <person name="Rokhsar D.S."/>
        </authorList>
    </citation>
    <scope>NUCLEOTIDE SEQUENCE [LARGE SCALE GENOMIC DNA]</scope>
    <source>
        <strain evidence="2">cv. BTx623</strain>
    </source>
</reference>
<organism evidence="1 2">
    <name type="scientific">Sorghum bicolor</name>
    <name type="common">Sorghum</name>
    <name type="synonym">Sorghum vulgare</name>
    <dbReference type="NCBI Taxonomy" id="4558"/>
    <lineage>
        <taxon>Eukaryota</taxon>
        <taxon>Viridiplantae</taxon>
        <taxon>Streptophyta</taxon>
        <taxon>Embryophyta</taxon>
        <taxon>Tracheophyta</taxon>
        <taxon>Spermatophyta</taxon>
        <taxon>Magnoliopsida</taxon>
        <taxon>Liliopsida</taxon>
        <taxon>Poales</taxon>
        <taxon>Poaceae</taxon>
        <taxon>PACMAD clade</taxon>
        <taxon>Panicoideae</taxon>
        <taxon>Andropogonodae</taxon>
        <taxon>Andropogoneae</taxon>
        <taxon>Sorghinae</taxon>
        <taxon>Sorghum</taxon>
    </lineage>
</organism>
<name>A0A1B6PMS6_SORBI</name>
<keyword evidence="2" id="KW-1185">Reference proteome</keyword>
<dbReference type="AlphaFoldDB" id="A0A1B6PMS6"/>
<dbReference type="InParanoid" id="A0A1B6PMS6"/>
<evidence type="ECO:0000313" key="2">
    <source>
        <dbReference type="Proteomes" id="UP000000768"/>
    </source>
</evidence>
<reference evidence="2" key="2">
    <citation type="journal article" date="2018" name="Plant J.">
        <title>The Sorghum bicolor reference genome: improved assembly, gene annotations, a transcriptome atlas, and signatures of genome organization.</title>
        <authorList>
            <person name="McCormick R.F."/>
            <person name="Truong S.K."/>
            <person name="Sreedasyam A."/>
            <person name="Jenkins J."/>
            <person name="Shu S."/>
            <person name="Sims D."/>
            <person name="Kennedy M."/>
            <person name="Amirebrahimi M."/>
            <person name="Weers B.D."/>
            <person name="McKinley B."/>
            <person name="Mattison A."/>
            <person name="Morishige D.T."/>
            <person name="Grimwood J."/>
            <person name="Schmutz J."/>
            <person name="Mullet J.E."/>
        </authorList>
    </citation>
    <scope>NUCLEOTIDE SEQUENCE [LARGE SCALE GENOMIC DNA]</scope>
    <source>
        <strain evidence="2">cv. BTx623</strain>
    </source>
</reference>
<dbReference type="Gramene" id="KXG26953">
    <property type="protein sequence ID" value="KXG26953"/>
    <property type="gene ID" value="SORBI_3006G185400"/>
</dbReference>
<proteinExistence type="predicted"/>
<sequence>MTRGAGENQTFEERRLLRTISRLAYGWLSRPRLLLQVGSAPFFSPMQALIHRRPHFLVNEALELSVVSIVGYMIRYRSRFFRRRVLLSMHVSSSCARHRPHHPLRKPRSSQDLADLAIQMLDINYARMSRAPGMLDEMPNKEGHGPCTFVC</sequence>
<dbReference type="Proteomes" id="UP000000768">
    <property type="component" value="Chromosome 6"/>
</dbReference>
<accession>A0A1B6PMS6</accession>
<dbReference type="EMBL" id="CM000765">
    <property type="protein sequence ID" value="KXG26953.1"/>
    <property type="molecule type" value="Genomic_DNA"/>
</dbReference>
<evidence type="ECO:0000313" key="1">
    <source>
        <dbReference type="EMBL" id="KXG26953.1"/>
    </source>
</evidence>
<gene>
    <name evidence="1" type="ORF">SORBI_3006G185400</name>
</gene>